<protein>
    <submittedName>
        <fullName evidence="1">Uncharacterized protein</fullName>
    </submittedName>
</protein>
<dbReference type="AlphaFoldDB" id="A0A382SYR1"/>
<feature type="non-terminal residue" evidence="1">
    <location>
        <position position="1"/>
    </location>
</feature>
<proteinExistence type="predicted"/>
<name>A0A382SYR1_9ZZZZ</name>
<sequence length="104" mass="12517">INKIKNSIEQKIKCRPALKKFYEEDQELVYSILHKHSNYDEVIWSLYGNTNRKFIHKQLKLALIEISKLDTSLTWACMKIFKRYKSQFDLRKKRSSYIASNLNM</sequence>
<reference evidence="1" key="1">
    <citation type="submission" date="2018-05" db="EMBL/GenBank/DDBJ databases">
        <authorList>
            <person name="Lanie J.A."/>
            <person name="Ng W.-L."/>
            <person name="Kazmierczak K.M."/>
            <person name="Andrzejewski T.M."/>
            <person name="Davidsen T.M."/>
            <person name="Wayne K.J."/>
            <person name="Tettelin H."/>
            <person name="Glass J.I."/>
            <person name="Rusch D."/>
            <person name="Podicherti R."/>
            <person name="Tsui H.-C.T."/>
            <person name="Winkler M.E."/>
        </authorList>
    </citation>
    <scope>NUCLEOTIDE SEQUENCE</scope>
</reference>
<organism evidence="1">
    <name type="scientific">marine metagenome</name>
    <dbReference type="NCBI Taxonomy" id="408172"/>
    <lineage>
        <taxon>unclassified sequences</taxon>
        <taxon>metagenomes</taxon>
        <taxon>ecological metagenomes</taxon>
    </lineage>
</organism>
<evidence type="ECO:0000313" key="1">
    <source>
        <dbReference type="EMBL" id="SVD15024.1"/>
    </source>
</evidence>
<dbReference type="EMBL" id="UINC01132603">
    <property type="protein sequence ID" value="SVD15024.1"/>
    <property type="molecule type" value="Genomic_DNA"/>
</dbReference>
<accession>A0A382SYR1</accession>
<gene>
    <name evidence="1" type="ORF">METZ01_LOCUS367878</name>
</gene>